<accession>D7V078</accession>
<keyword evidence="1" id="KW-1133">Transmembrane helix</keyword>
<dbReference type="EMBL" id="ACCR02000005">
    <property type="protein sequence ID" value="EFI83831.1"/>
    <property type="molecule type" value="Genomic_DNA"/>
</dbReference>
<evidence type="ECO:0000313" key="3">
    <source>
        <dbReference type="Proteomes" id="UP000010119"/>
    </source>
</evidence>
<reference evidence="2" key="1">
    <citation type="submission" date="2010-06" db="EMBL/GenBank/DDBJ databases">
        <authorList>
            <person name="Muzny D."/>
            <person name="Qin X."/>
            <person name="Buhay C."/>
            <person name="Dugan-Rocha S."/>
            <person name="Ding Y."/>
            <person name="Chen G."/>
            <person name="Hawes A."/>
            <person name="Holder M."/>
            <person name="Jhangiani S."/>
            <person name="Johnson A."/>
            <person name="Khan Z."/>
            <person name="Li Z."/>
            <person name="Liu W."/>
            <person name="Liu X."/>
            <person name="Perez L."/>
            <person name="Shen H."/>
            <person name="Wang Q."/>
            <person name="Watt J."/>
            <person name="Xi L."/>
            <person name="Xin Y."/>
            <person name="Zhou J."/>
            <person name="Deng J."/>
            <person name="Jiang H."/>
            <person name="Liu Y."/>
            <person name="Qu J."/>
            <person name="Song X.-Z."/>
            <person name="Zhang L."/>
            <person name="Villasana D."/>
            <person name="Johnson A."/>
            <person name="Liu J."/>
            <person name="Liyanage D."/>
            <person name="Lorensuhewa L."/>
            <person name="Robinson T."/>
            <person name="Song A."/>
            <person name="Song B.-B."/>
            <person name="Dinh H."/>
            <person name="Thornton R."/>
            <person name="Coyle M."/>
            <person name="Francisco L."/>
            <person name="Jackson L."/>
            <person name="Javaid M."/>
            <person name="Korchina V."/>
            <person name="Kovar C."/>
            <person name="Mata R."/>
            <person name="Mathew T."/>
            <person name="Ngo R."/>
            <person name="Nguyen L."/>
            <person name="Nguyen N."/>
            <person name="Okwuonu G."/>
            <person name="Ongeri F."/>
            <person name="Pham C."/>
            <person name="Simmons D."/>
            <person name="Wilczek-Boney K."/>
            <person name="Hale W."/>
            <person name="Jakkamsetti A."/>
            <person name="Pham P."/>
            <person name="Ruth R."/>
            <person name="San Lucas F."/>
            <person name="Warren J."/>
            <person name="Zhang J."/>
            <person name="Zhao Z."/>
            <person name="Zhou C."/>
            <person name="Zhu D."/>
            <person name="Lee S."/>
            <person name="Bess C."/>
            <person name="Blankenburg K."/>
            <person name="Forbes L."/>
            <person name="Fu Q."/>
            <person name="Gubbala S."/>
            <person name="Hirani K."/>
            <person name="Jayaseelan J.C."/>
            <person name="Lara F."/>
            <person name="Munidasa M."/>
            <person name="Palculict T."/>
            <person name="Patil S."/>
            <person name="Pu L.-L."/>
            <person name="Saada N."/>
            <person name="Tang L."/>
            <person name="Weissenberger G."/>
            <person name="Zhu Y."/>
            <person name="Hemphill L."/>
            <person name="Shang Y."/>
            <person name="Youmans B."/>
            <person name="Ayvaz T."/>
            <person name="Ross M."/>
            <person name="Santibanez J."/>
            <person name="Aqrawi P."/>
            <person name="Gross S."/>
            <person name="Joshi V."/>
            <person name="Fowler G."/>
            <person name="Nazareth L."/>
            <person name="Reid J."/>
            <person name="Worley K."/>
            <person name="Petrosino J."/>
            <person name="Highlander S."/>
            <person name="Gibbs R."/>
        </authorList>
    </citation>
    <scope>NUCLEOTIDE SEQUENCE [LARGE SCALE GENOMIC DNA]</scope>
    <source>
        <strain evidence="2">DSM 20601</strain>
    </source>
</reference>
<evidence type="ECO:0000256" key="1">
    <source>
        <dbReference type="SAM" id="Phobius"/>
    </source>
</evidence>
<proteinExistence type="predicted"/>
<keyword evidence="1" id="KW-0812">Transmembrane</keyword>
<name>D7V078_LISGR</name>
<sequence>MLKSYFYYFKILLVAQLRLYKNGADYQMKKENKKSWIKSVCASLALAMGMSVVTPSIGVYAVEKEQMQTSEKEEVGYQPSYDELKELGLTDEEINELKNIKDTGITLENGVAYKDGKVLKDGNSMQRGRLSWAVKALRAVWKKIPKKVKKKLGGVAGFETLLGYIDHFTGSVESNMQKGLRKMGFGKTTAWWITKILTAIAF</sequence>
<gene>
    <name evidence="2" type="ORF">HMPREF0556_12516</name>
</gene>
<protein>
    <submittedName>
        <fullName evidence="2">Uncharacterized protein</fullName>
    </submittedName>
</protein>
<dbReference type="AlphaFoldDB" id="D7V078"/>
<evidence type="ECO:0000313" key="2">
    <source>
        <dbReference type="EMBL" id="EFI83831.1"/>
    </source>
</evidence>
<comment type="caution">
    <text evidence="2">The sequence shown here is derived from an EMBL/GenBank/DDBJ whole genome shotgun (WGS) entry which is preliminary data.</text>
</comment>
<keyword evidence="1" id="KW-0472">Membrane</keyword>
<dbReference type="HOGENOM" id="CLU_1544507_0_0_9"/>
<organism evidence="2 3">
    <name type="scientific">Listeria grayi DSM 20601</name>
    <dbReference type="NCBI Taxonomy" id="525367"/>
    <lineage>
        <taxon>Bacteria</taxon>
        <taxon>Bacillati</taxon>
        <taxon>Bacillota</taxon>
        <taxon>Bacilli</taxon>
        <taxon>Bacillales</taxon>
        <taxon>Listeriaceae</taxon>
        <taxon>Listeria</taxon>
    </lineage>
</organism>
<keyword evidence="3" id="KW-1185">Reference proteome</keyword>
<dbReference type="Proteomes" id="UP000010119">
    <property type="component" value="Unassembled WGS sequence"/>
</dbReference>
<feature type="transmembrane region" description="Helical" evidence="1">
    <location>
        <begin position="36"/>
        <end position="62"/>
    </location>
</feature>